<dbReference type="InterPro" id="IPR004263">
    <property type="entry name" value="Exostosin"/>
</dbReference>
<evidence type="ECO:0000256" key="1">
    <source>
        <dbReference type="ARBA" id="ARBA00004323"/>
    </source>
</evidence>
<dbReference type="GO" id="GO:0000139">
    <property type="term" value="C:Golgi membrane"/>
    <property type="evidence" value="ECO:0007669"/>
    <property type="project" value="UniProtKB-SubCell"/>
</dbReference>
<organism evidence="9 10">
    <name type="scientific">Lolium multiflorum</name>
    <name type="common">Italian ryegrass</name>
    <name type="synonym">Lolium perenne subsp. multiflorum</name>
    <dbReference type="NCBI Taxonomy" id="4521"/>
    <lineage>
        <taxon>Eukaryota</taxon>
        <taxon>Viridiplantae</taxon>
        <taxon>Streptophyta</taxon>
        <taxon>Embryophyta</taxon>
        <taxon>Tracheophyta</taxon>
        <taxon>Spermatophyta</taxon>
        <taxon>Magnoliopsida</taxon>
        <taxon>Liliopsida</taxon>
        <taxon>Poales</taxon>
        <taxon>Poaceae</taxon>
        <taxon>BOP clade</taxon>
        <taxon>Pooideae</taxon>
        <taxon>Poodae</taxon>
        <taxon>Poeae</taxon>
        <taxon>Poeae Chloroplast Group 2 (Poeae type)</taxon>
        <taxon>Loliodinae</taxon>
        <taxon>Loliinae</taxon>
        <taxon>Lolium</taxon>
    </lineage>
</organism>
<evidence type="ECO:0000259" key="8">
    <source>
        <dbReference type="Pfam" id="PF03016"/>
    </source>
</evidence>
<comment type="caution">
    <text evidence="9">The sequence shown here is derived from an EMBL/GenBank/DDBJ whole genome shotgun (WGS) entry which is preliminary data.</text>
</comment>
<keyword evidence="7" id="KW-0472">Membrane</keyword>
<comment type="subcellular location">
    <subcellularLocation>
        <location evidence="1">Golgi apparatus membrane</location>
        <topology evidence="1">Single-pass type II membrane protein</topology>
    </subcellularLocation>
</comment>
<name>A0AAD8SKY0_LOLMU</name>
<reference evidence="9" key="1">
    <citation type="submission" date="2023-07" db="EMBL/GenBank/DDBJ databases">
        <title>A chromosome-level genome assembly of Lolium multiflorum.</title>
        <authorList>
            <person name="Chen Y."/>
            <person name="Copetti D."/>
            <person name="Kolliker R."/>
            <person name="Studer B."/>
        </authorList>
    </citation>
    <scope>NUCLEOTIDE SEQUENCE</scope>
    <source>
        <strain evidence="9">02402/16</strain>
        <tissue evidence="9">Leaf</tissue>
    </source>
</reference>
<feature type="transmembrane region" description="Helical" evidence="7">
    <location>
        <begin position="40"/>
        <end position="56"/>
    </location>
</feature>
<dbReference type="Proteomes" id="UP001231189">
    <property type="component" value="Unassembled WGS sequence"/>
</dbReference>
<evidence type="ECO:0000256" key="3">
    <source>
        <dbReference type="ARBA" id="ARBA00022676"/>
    </source>
</evidence>
<keyword evidence="7" id="KW-0812">Transmembrane</keyword>
<dbReference type="Pfam" id="PF03016">
    <property type="entry name" value="Exostosin_GT47"/>
    <property type="match status" value="1"/>
</dbReference>
<keyword evidence="4" id="KW-0735">Signal-anchor</keyword>
<evidence type="ECO:0000256" key="2">
    <source>
        <dbReference type="ARBA" id="ARBA00010271"/>
    </source>
</evidence>
<sequence>MRQLVKPGAPKADSNARSRRPAVGPKAKEKPAAASGHRRLCYLAILAVTIFLWYRFSLLDDDGLRTGRAKGDADPCQGRYIYVCKLPARFNADIIRDACRDTDAGGERLCASVGNAGLGRPLEDPADGVLTGENGWHGTRQLALDVIFHNRMKRYECLANRSTVATAIFVPFYASLDFARHAAVGDNATRDAAAADVADWLRWRPEWDRRSDGHDHFLVAGRAARDLMRDGSGPDWGTNLLVTPAGRNMSALVLESSLHEATSGFAVPYPTYFHPRTDADVFRWQERVRGLRRTWLMAFVGGETRQAPGSPATTNDYVMAQCKASESCGHLKLGRCAAGSTSQCHSPVNVMRLLQNATFCLHPPPGGDSYTRRWAFDSMVAGCIPVFFNPASAYLQYKWHLPKDYTKYSVLVPEAGIRAGTVSIEATLRAIPAATVARMREEVVRLIPTVVYADPSAKLETVKDAFDIAVEGILHSVARPRA</sequence>
<dbReference type="InterPro" id="IPR040911">
    <property type="entry name" value="Exostosin_GT47"/>
</dbReference>
<evidence type="ECO:0000313" key="10">
    <source>
        <dbReference type="Proteomes" id="UP001231189"/>
    </source>
</evidence>
<gene>
    <name evidence="9" type="ORF">QYE76_070842</name>
</gene>
<evidence type="ECO:0000256" key="4">
    <source>
        <dbReference type="ARBA" id="ARBA00022968"/>
    </source>
</evidence>
<accession>A0AAD8SKY0</accession>
<dbReference type="GO" id="GO:0016757">
    <property type="term" value="F:glycosyltransferase activity"/>
    <property type="evidence" value="ECO:0007669"/>
    <property type="project" value="UniProtKB-KW"/>
</dbReference>
<evidence type="ECO:0000256" key="6">
    <source>
        <dbReference type="SAM" id="MobiDB-lite"/>
    </source>
</evidence>
<comment type="similarity">
    <text evidence="2">Belongs to the glycosyltransferase 47 family.</text>
</comment>
<keyword evidence="3" id="KW-0328">Glycosyltransferase</keyword>
<evidence type="ECO:0000313" key="9">
    <source>
        <dbReference type="EMBL" id="KAK1653037.1"/>
    </source>
</evidence>
<protein>
    <recommendedName>
        <fullName evidence="8">Exostosin GT47 domain-containing protein</fullName>
    </recommendedName>
</protein>
<proteinExistence type="inferred from homology"/>
<keyword evidence="7" id="KW-1133">Transmembrane helix</keyword>
<dbReference type="EMBL" id="JAUUTY010000004">
    <property type="protein sequence ID" value="KAK1653037.1"/>
    <property type="molecule type" value="Genomic_DNA"/>
</dbReference>
<evidence type="ECO:0000256" key="7">
    <source>
        <dbReference type="SAM" id="Phobius"/>
    </source>
</evidence>
<feature type="domain" description="Exostosin GT47" evidence="8">
    <location>
        <begin position="76"/>
        <end position="425"/>
    </location>
</feature>
<keyword evidence="3" id="KW-0808">Transferase</keyword>
<feature type="region of interest" description="Disordered" evidence="6">
    <location>
        <begin position="1"/>
        <end position="30"/>
    </location>
</feature>
<dbReference type="PANTHER" id="PTHR11062:SF352">
    <property type="entry name" value="EXOSTOSIN GT47 DOMAIN-CONTAINING PROTEIN"/>
    <property type="match status" value="1"/>
</dbReference>
<keyword evidence="5" id="KW-0333">Golgi apparatus</keyword>
<dbReference type="AlphaFoldDB" id="A0AAD8SKY0"/>
<keyword evidence="10" id="KW-1185">Reference proteome</keyword>
<evidence type="ECO:0000256" key="5">
    <source>
        <dbReference type="ARBA" id="ARBA00023034"/>
    </source>
</evidence>
<dbReference type="PANTHER" id="PTHR11062">
    <property type="entry name" value="EXOSTOSIN HEPARAN SULFATE GLYCOSYLTRANSFERASE -RELATED"/>
    <property type="match status" value="1"/>
</dbReference>